<dbReference type="PANTHER" id="PTHR21230">
    <property type="entry name" value="VESICLE TRANSPORT V-SNARE PROTEIN VTI1-RELATED"/>
    <property type="match status" value="1"/>
</dbReference>
<accession>A0AAV0URJ6</accession>
<dbReference type="PANTHER" id="PTHR21230:SF26">
    <property type="entry name" value="VESICLE TRANSPORT THROUGH INTERACTION WITH T-SNARES HOMOLOG 1A"/>
    <property type="match status" value="1"/>
</dbReference>
<dbReference type="Gene3D" id="1.20.5.110">
    <property type="match status" value="1"/>
</dbReference>
<reference evidence="13" key="1">
    <citation type="submission" date="2022-12" db="EMBL/GenBank/DDBJ databases">
        <authorList>
            <person name="Webb A."/>
        </authorList>
    </citation>
    <scope>NUCLEOTIDE SEQUENCE</scope>
    <source>
        <strain evidence="13">Pd1</strain>
    </source>
</reference>
<evidence type="ECO:0000256" key="1">
    <source>
        <dbReference type="ARBA" id="ARBA00004211"/>
    </source>
</evidence>
<dbReference type="AlphaFoldDB" id="A0AAV0URJ6"/>
<feature type="coiled-coil region" evidence="9">
    <location>
        <begin position="140"/>
        <end position="181"/>
    </location>
</feature>
<evidence type="ECO:0000256" key="2">
    <source>
        <dbReference type="ARBA" id="ARBA00006108"/>
    </source>
</evidence>
<feature type="transmembrane region" description="Helical" evidence="11">
    <location>
        <begin position="201"/>
        <end position="220"/>
    </location>
</feature>
<dbReference type="CDD" id="cd15862">
    <property type="entry name" value="SNARE_Vti1"/>
    <property type="match status" value="1"/>
</dbReference>
<dbReference type="InterPro" id="IPR038407">
    <property type="entry name" value="v-SNARE_N_sf"/>
</dbReference>
<dbReference type="Pfam" id="PF05008">
    <property type="entry name" value="V-SNARE"/>
    <property type="match status" value="1"/>
</dbReference>
<dbReference type="Proteomes" id="UP001162029">
    <property type="component" value="Unassembled WGS sequence"/>
</dbReference>
<evidence type="ECO:0000256" key="3">
    <source>
        <dbReference type="ARBA" id="ARBA00022448"/>
    </source>
</evidence>
<dbReference type="GO" id="GO:0005794">
    <property type="term" value="C:Golgi apparatus"/>
    <property type="evidence" value="ECO:0007669"/>
    <property type="project" value="TreeGrafter"/>
</dbReference>
<dbReference type="InterPro" id="IPR007705">
    <property type="entry name" value="Vesicle_trsprt_v-SNARE_N"/>
</dbReference>
<evidence type="ECO:0000256" key="5">
    <source>
        <dbReference type="ARBA" id="ARBA00022927"/>
    </source>
</evidence>
<sequence>MTVFDGYYEDFEHTRQEAFEAIDEYKHTSNPVNREQLAVTAKSSVDEAERYIRILENETKTTSSSTEKRKMRAQVHHCRSKWTGLKALLEKEMLVSDVRGGKLPISSSDATTYLLNTVTSVQIEQLESCAERIDRTGRHLDDAQRTLAQTEAIAENVSNNLLQQRNQLEHTELNVAQAQDDTEEAKGYIRSMAFKACTSRILLFLVMLALVAAIALVSYFKWYPRNQTDHLGILPNSNRTSSATGSASSQ</sequence>
<protein>
    <recommendedName>
        <fullName evidence="12">Vesicle transport v-SNARE N-terminal domain-containing protein</fullName>
    </recommendedName>
</protein>
<dbReference type="GO" id="GO:0031201">
    <property type="term" value="C:SNARE complex"/>
    <property type="evidence" value="ECO:0007669"/>
    <property type="project" value="TreeGrafter"/>
</dbReference>
<dbReference type="GO" id="GO:0000149">
    <property type="term" value="F:SNARE binding"/>
    <property type="evidence" value="ECO:0007669"/>
    <property type="project" value="TreeGrafter"/>
</dbReference>
<dbReference type="GO" id="GO:0005789">
    <property type="term" value="C:endoplasmic reticulum membrane"/>
    <property type="evidence" value="ECO:0007669"/>
    <property type="project" value="TreeGrafter"/>
</dbReference>
<organism evidence="13 14">
    <name type="scientific">Peronospora destructor</name>
    <dbReference type="NCBI Taxonomy" id="86335"/>
    <lineage>
        <taxon>Eukaryota</taxon>
        <taxon>Sar</taxon>
        <taxon>Stramenopiles</taxon>
        <taxon>Oomycota</taxon>
        <taxon>Peronosporomycetes</taxon>
        <taxon>Peronosporales</taxon>
        <taxon>Peronosporaceae</taxon>
        <taxon>Peronospora</taxon>
    </lineage>
</organism>
<evidence type="ECO:0000313" key="14">
    <source>
        <dbReference type="Proteomes" id="UP001162029"/>
    </source>
</evidence>
<dbReference type="EMBL" id="CANTFM010001318">
    <property type="protein sequence ID" value="CAI5738265.1"/>
    <property type="molecule type" value="Genomic_DNA"/>
</dbReference>
<dbReference type="Pfam" id="PF12352">
    <property type="entry name" value="V-SNARE_C"/>
    <property type="match status" value="1"/>
</dbReference>
<evidence type="ECO:0000259" key="12">
    <source>
        <dbReference type="Pfam" id="PF05008"/>
    </source>
</evidence>
<keyword evidence="4 11" id="KW-0812">Transmembrane</keyword>
<dbReference type="GO" id="GO:0006886">
    <property type="term" value="P:intracellular protein transport"/>
    <property type="evidence" value="ECO:0007669"/>
    <property type="project" value="InterPro"/>
</dbReference>
<dbReference type="GO" id="GO:0031902">
    <property type="term" value="C:late endosome membrane"/>
    <property type="evidence" value="ECO:0007669"/>
    <property type="project" value="TreeGrafter"/>
</dbReference>
<feature type="domain" description="Vesicle transport v-SNARE N-terminal" evidence="12">
    <location>
        <begin position="1"/>
        <end position="91"/>
    </location>
</feature>
<dbReference type="SUPFAM" id="SSF58038">
    <property type="entry name" value="SNARE fusion complex"/>
    <property type="match status" value="1"/>
</dbReference>
<evidence type="ECO:0000256" key="4">
    <source>
        <dbReference type="ARBA" id="ARBA00022692"/>
    </source>
</evidence>
<keyword evidence="14" id="KW-1185">Reference proteome</keyword>
<comment type="caution">
    <text evidence="13">The sequence shown here is derived from an EMBL/GenBank/DDBJ whole genome shotgun (WGS) entry which is preliminary data.</text>
</comment>
<name>A0AAV0URJ6_9STRA</name>
<dbReference type="FunFam" id="1.20.5.110:FF:000002">
    <property type="entry name" value="Vesicle transport through interaction with t-SNAREsB"/>
    <property type="match status" value="1"/>
</dbReference>
<feature type="compositionally biased region" description="Polar residues" evidence="10">
    <location>
        <begin position="235"/>
        <end position="250"/>
    </location>
</feature>
<evidence type="ECO:0000256" key="11">
    <source>
        <dbReference type="SAM" id="Phobius"/>
    </source>
</evidence>
<dbReference type="GO" id="GO:0005484">
    <property type="term" value="F:SNAP receptor activity"/>
    <property type="evidence" value="ECO:0007669"/>
    <property type="project" value="TreeGrafter"/>
</dbReference>
<evidence type="ECO:0000256" key="8">
    <source>
        <dbReference type="ARBA" id="ARBA00023136"/>
    </source>
</evidence>
<keyword evidence="3" id="KW-0813">Transport</keyword>
<evidence type="ECO:0000256" key="9">
    <source>
        <dbReference type="SAM" id="Coils"/>
    </source>
</evidence>
<evidence type="ECO:0000256" key="10">
    <source>
        <dbReference type="SAM" id="MobiDB-lite"/>
    </source>
</evidence>
<dbReference type="Gene3D" id="1.20.58.400">
    <property type="entry name" value="t-snare proteins"/>
    <property type="match status" value="1"/>
</dbReference>
<comment type="similarity">
    <text evidence="2">Belongs to the VTI1 family.</text>
</comment>
<evidence type="ECO:0000313" key="13">
    <source>
        <dbReference type="EMBL" id="CAI5738265.1"/>
    </source>
</evidence>
<comment type="subcellular location">
    <subcellularLocation>
        <location evidence="1">Membrane</location>
        <topology evidence="1">Single-pass type IV membrane protein</topology>
    </subcellularLocation>
</comment>
<keyword evidence="5" id="KW-0653">Protein transport</keyword>
<keyword evidence="7 9" id="KW-0175">Coiled coil</keyword>
<keyword evidence="8 11" id="KW-0472">Membrane</keyword>
<keyword evidence="6 11" id="KW-1133">Transmembrane helix</keyword>
<dbReference type="GO" id="GO:0006906">
    <property type="term" value="P:vesicle fusion"/>
    <property type="evidence" value="ECO:0007669"/>
    <property type="project" value="TreeGrafter"/>
</dbReference>
<evidence type="ECO:0000256" key="7">
    <source>
        <dbReference type="ARBA" id="ARBA00023054"/>
    </source>
</evidence>
<proteinExistence type="inferred from homology"/>
<feature type="region of interest" description="Disordered" evidence="10">
    <location>
        <begin position="231"/>
        <end position="250"/>
    </location>
</feature>
<evidence type="ECO:0000256" key="6">
    <source>
        <dbReference type="ARBA" id="ARBA00022989"/>
    </source>
</evidence>
<dbReference type="GO" id="GO:0012507">
    <property type="term" value="C:ER to Golgi transport vesicle membrane"/>
    <property type="evidence" value="ECO:0007669"/>
    <property type="project" value="TreeGrafter"/>
</dbReference>
<gene>
    <name evidence="13" type="ORF">PDE001_LOCUS6858</name>
</gene>